<name>A0A839A9D1_9HYPH</name>
<accession>A0A839A9D1</accession>
<organism evidence="1 2">
    <name type="scientific">Stappia albiluteola</name>
    <dbReference type="NCBI Taxonomy" id="2758565"/>
    <lineage>
        <taxon>Bacteria</taxon>
        <taxon>Pseudomonadati</taxon>
        <taxon>Pseudomonadota</taxon>
        <taxon>Alphaproteobacteria</taxon>
        <taxon>Hyphomicrobiales</taxon>
        <taxon>Stappiaceae</taxon>
        <taxon>Stappia</taxon>
    </lineage>
</organism>
<dbReference type="EMBL" id="JACFXV010000006">
    <property type="protein sequence ID" value="MBA5775562.1"/>
    <property type="molecule type" value="Genomic_DNA"/>
</dbReference>
<dbReference type="AlphaFoldDB" id="A0A839A9D1"/>
<sequence>MLAKIGTLGGLMRMVMIAVLLVLPSLSQPHLAAVSPAEIQGAADAALVWMDTEVDGRSHTGSHSLSQAQCDEDQAAHDHDTARDDTCCYGLCFVADLAVAADLTDGSPGRDMYDLFLEGLAAQPVGRLYEPPIA</sequence>
<proteinExistence type="predicted"/>
<protein>
    <submittedName>
        <fullName evidence="1">Uncharacterized protein</fullName>
    </submittedName>
</protein>
<dbReference type="RefSeq" id="WP_182161118.1">
    <property type="nucleotide sequence ID" value="NZ_JACFXV010000006.1"/>
</dbReference>
<evidence type="ECO:0000313" key="2">
    <source>
        <dbReference type="Proteomes" id="UP000541109"/>
    </source>
</evidence>
<reference evidence="1 2" key="1">
    <citation type="submission" date="2020-07" db="EMBL/GenBank/DDBJ databases">
        <title>Stappia sp., F7233, whole genome shotgun sequencing project.</title>
        <authorList>
            <person name="Jiang S."/>
            <person name="Liu Z.W."/>
            <person name="Du Z.J."/>
        </authorList>
    </citation>
    <scope>NUCLEOTIDE SEQUENCE [LARGE SCALE GENOMIC DNA]</scope>
    <source>
        <strain evidence="1 2">F7233</strain>
    </source>
</reference>
<gene>
    <name evidence="1" type="ORF">H2509_00320</name>
</gene>
<keyword evidence="2" id="KW-1185">Reference proteome</keyword>
<dbReference type="Proteomes" id="UP000541109">
    <property type="component" value="Unassembled WGS sequence"/>
</dbReference>
<evidence type="ECO:0000313" key="1">
    <source>
        <dbReference type="EMBL" id="MBA5775562.1"/>
    </source>
</evidence>
<comment type="caution">
    <text evidence="1">The sequence shown here is derived from an EMBL/GenBank/DDBJ whole genome shotgun (WGS) entry which is preliminary data.</text>
</comment>